<evidence type="ECO:0000313" key="1">
    <source>
        <dbReference type="EMBL" id="RDX64867.1"/>
    </source>
</evidence>
<protein>
    <submittedName>
        <fullName evidence="1">Uncharacterized protein</fullName>
    </submittedName>
</protein>
<organism evidence="1 2">
    <name type="scientific">Mucuna pruriens</name>
    <name type="common">Velvet bean</name>
    <name type="synonym">Dolichos pruriens</name>
    <dbReference type="NCBI Taxonomy" id="157652"/>
    <lineage>
        <taxon>Eukaryota</taxon>
        <taxon>Viridiplantae</taxon>
        <taxon>Streptophyta</taxon>
        <taxon>Embryophyta</taxon>
        <taxon>Tracheophyta</taxon>
        <taxon>Spermatophyta</taxon>
        <taxon>Magnoliopsida</taxon>
        <taxon>eudicotyledons</taxon>
        <taxon>Gunneridae</taxon>
        <taxon>Pentapetalae</taxon>
        <taxon>rosids</taxon>
        <taxon>fabids</taxon>
        <taxon>Fabales</taxon>
        <taxon>Fabaceae</taxon>
        <taxon>Papilionoideae</taxon>
        <taxon>50 kb inversion clade</taxon>
        <taxon>NPAAA clade</taxon>
        <taxon>indigoferoid/millettioid clade</taxon>
        <taxon>Phaseoleae</taxon>
        <taxon>Mucuna</taxon>
    </lineage>
</organism>
<keyword evidence="2" id="KW-1185">Reference proteome</keyword>
<evidence type="ECO:0000313" key="2">
    <source>
        <dbReference type="Proteomes" id="UP000257109"/>
    </source>
</evidence>
<reference evidence="1" key="1">
    <citation type="submission" date="2018-05" db="EMBL/GenBank/DDBJ databases">
        <title>Draft genome of Mucuna pruriens seed.</title>
        <authorList>
            <person name="Nnadi N.E."/>
            <person name="Vos R."/>
            <person name="Hasami M.H."/>
            <person name="Devisetty U.K."/>
            <person name="Aguiy J.C."/>
        </authorList>
    </citation>
    <scope>NUCLEOTIDE SEQUENCE [LARGE SCALE GENOMIC DNA]</scope>
    <source>
        <strain evidence="1">JCA_2017</strain>
    </source>
</reference>
<gene>
    <name evidence="1" type="ORF">CR513_56518</name>
</gene>
<comment type="caution">
    <text evidence="1">The sequence shown here is derived from an EMBL/GenBank/DDBJ whole genome shotgun (WGS) entry which is preliminary data.</text>
</comment>
<dbReference type="Proteomes" id="UP000257109">
    <property type="component" value="Unassembled WGS sequence"/>
</dbReference>
<sequence length="76" mass="8514">MTFGMLSHCQKVQNPLVANGYLKPKGIQKAMIVLLQRNLHKKETLTICGMQDYKLSDTPVAKGDKFGFNQHPKNGL</sequence>
<dbReference type="EMBL" id="QJKJ01014182">
    <property type="protein sequence ID" value="RDX64867.1"/>
    <property type="molecule type" value="Genomic_DNA"/>
</dbReference>
<accession>A0A371EFQ6</accession>
<feature type="non-terminal residue" evidence="1">
    <location>
        <position position="1"/>
    </location>
</feature>
<name>A0A371EFQ6_MUCPR</name>
<proteinExistence type="predicted"/>
<dbReference type="AlphaFoldDB" id="A0A371EFQ6"/>